<protein>
    <submittedName>
        <fullName evidence="1">Uncharacterized protein</fullName>
    </submittedName>
</protein>
<keyword evidence="2" id="KW-1185">Reference proteome</keyword>
<evidence type="ECO:0000313" key="2">
    <source>
        <dbReference type="Proteomes" id="UP000724874"/>
    </source>
</evidence>
<evidence type="ECO:0000313" key="1">
    <source>
        <dbReference type="EMBL" id="KAF8906318.1"/>
    </source>
</evidence>
<sequence>MATHRLVISPILQPRRPSWDLRSQCDRSEIAQHPQHLTVVNAWLHNIPIFIASKIQTLSLESFKATRNFQSRLFLVSIVVDPEGACAILPILRKHSSCNERRFLYHKNTSLVDSINQASDQMWDALQDIPPRSLPLFLEEIRQYREILFSLRQVVDLNSSPLGHVISPEEWTSSFKNFRKIEEIFPNAQGPIIIGGRPEFFQNSSNIAVYGGTFALVQGT</sequence>
<dbReference type="Proteomes" id="UP000724874">
    <property type="component" value="Unassembled WGS sequence"/>
</dbReference>
<dbReference type="AlphaFoldDB" id="A0A9P5TR09"/>
<dbReference type="EMBL" id="JADNYJ010000019">
    <property type="protein sequence ID" value="KAF8906318.1"/>
    <property type="molecule type" value="Genomic_DNA"/>
</dbReference>
<proteinExistence type="predicted"/>
<gene>
    <name evidence="1" type="ORF">CPB84DRAFT_1884215</name>
</gene>
<reference evidence="1" key="1">
    <citation type="submission" date="2020-11" db="EMBL/GenBank/DDBJ databases">
        <authorList>
            <consortium name="DOE Joint Genome Institute"/>
            <person name="Ahrendt S."/>
            <person name="Riley R."/>
            <person name="Andreopoulos W."/>
            <person name="LaButti K."/>
            <person name="Pangilinan J."/>
            <person name="Ruiz-duenas F.J."/>
            <person name="Barrasa J.M."/>
            <person name="Sanchez-Garcia M."/>
            <person name="Camarero S."/>
            <person name="Miyauchi S."/>
            <person name="Serrano A."/>
            <person name="Linde D."/>
            <person name="Babiker R."/>
            <person name="Drula E."/>
            <person name="Ayuso-Fernandez I."/>
            <person name="Pacheco R."/>
            <person name="Padilla G."/>
            <person name="Ferreira P."/>
            <person name="Barriuso J."/>
            <person name="Kellner H."/>
            <person name="Castanera R."/>
            <person name="Alfaro M."/>
            <person name="Ramirez L."/>
            <person name="Pisabarro A.G."/>
            <person name="Kuo A."/>
            <person name="Tritt A."/>
            <person name="Lipzen A."/>
            <person name="He G."/>
            <person name="Yan M."/>
            <person name="Ng V."/>
            <person name="Cullen D."/>
            <person name="Martin F."/>
            <person name="Rosso M.-N."/>
            <person name="Henrissat B."/>
            <person name="Hibbett D."/>
            <person name="Martinez A.T."/>
            <person name="Grigoriev I.V."/>
        </authorList>
    </citation>
    <scope>NUCLEOTIDE SEQUENCE</scope>
    <source>
        <strain evidence="1">AH 44721</strain>
    </source>
</reference>
<organism evidence="1 2">
    <name type="scientific">Gymnopilus junonius</name>
    <name type="common">Spectacular rustgill mushroom</name>
    <name type="synonym">Gymnopilus spectabilis subsp. junonius</name>
    <dbReference type="NCBI Taxonomy" id="109634"/>
    <lineage>
        <taxon>Eukaryota</taxon>
        <taxon>Fungi</taxon>
        <taxon>Dikarya</taxon>
        <taxon>Basidiomycota</taxon>
        <taxon>Agaricomycotina</taxon>
        <taxon>Agaricomycetes</taxon>
        <taxon>Agaricomycetidae</taxon>
        <taxon>Agaricales</taxon>
        <taxon>Agaricineae</taxon>
        <taxon>Hymenogastraceae</taxon>
        <taxon>Gymnopilus</taxon>
    </lineage>
</organism>
<accession>A0A9P5TR09</accession>
<comment type="caution">
    <text evidence="1">The sequence shown here is derived from an EMBL/GenBank/DDBJ whole genome shotgun (WGS) entry which is preliminary data.</text>
</comment>
<name>A0A9P5TR09_GYMJU</name>